<dbReference type="InterPro" id="IPR050380">
    <property type="entry name" value="Immune_Resp_Modulators"/>
</dbReference>
<feature type="domain" description="Ig-like" evidence="4">
    <location>
        <begin position="29"/>
        <end position="127"/>
    </location>
</feature>
<keyword evidence="1" id="KW-0393">Immunoglobulin domain</keyword>
<evidence type="ECO:0000256" key="2">
    <source>
        <dbReference type="SAM" id="MobiDB-lite"/>
    </source>
</evidence>
<dbReference type="InterPro" id="IPR036179">
    <property type="entry name" value="Ig-like_dom_sf"/>
</dbReference>
<dbReference type="AlphaFoldDB" id="A0A8C0G931"/>
<dbReference type="PROSITE" id="PS00290">
    <property type="entry name" value="IG_MHC"/>
    <property type="match status" value="1"/>
</dbReference>
<dbReference type="FunFam" id="2.60.40.10:FF:000463">
    <property type="entry name" value="Immunoglobulin heavy constant gamma 1"/>
    <property type="match status" value="1"/>
</dbReference>
<evidence type="ECO:0000313" key="6">
    <source>
        <dbReference type="Proteomes" id="UP000694404"/>
    </source>
</evidence>
<dbReference type="GeneTree" id="ENSGT00940000164187"/>
<dbReference type="PROSITE" id="PS50835">
    <property type="entry name" value="IG_LIKE"/>
    <property type="match status" value="1"/>
</dbReference>
<evidence type="ECO:0000256" key="3">
    <source>
        <dbReference type="SAM" id="SignalP"/>
    </source>
</evidence>
<reference evidence="5" key="2">
    <citation type="submission" date="2025-09" db="UniProtKB">
        <authorList>
            <consortium name="Ensembl"/>
        </authorList>
    </citation>
    <scope>IDENTIFICATION</scope>
</reference>
<keyword evidence="6" id="KW-1185">Reference proteome</keyword>
<dbReference type="OMA" id="EYSIGTH"/>
<dbReference type="Pfam" id="PF07654">
    <property type="entry name" value="C1-set"/>
    <property type="match status" value="1"/>
</dbReference>
<dbReference type="PANTHER" id="PTHR23411">
    <property type="entry name" value="TAPASIN"/>
    <property type="match status" value="1"/>
</dbReference>
<evidence type="ECO:0000259" key="4">
    <source>
        <dbReference type="PROSITE" id="PS50835"/>
    </source>
</evidence>
<dbReference type="InterPro" id="IPR003006">
    <property type="entry name" value="Ig/MHC_CS"/>
</dbReference>
<dbReference type="Proteomes" id="UP000694404">
    <property type="component" value="Unplaced"/>
</dbReference>
<accession>A0A8C0G931</accession>
<keyword evidence="3" id="KW-0732">Signal</keyword>
<sequence length="191" mass="21678">MAPSFALLVMCMAHLCPPSPLTEGKHSAPGVYLLHPHREELNGKGDSVSLTCLVQGFFPEDISLQWMKNHEDEKETEYITTPPIKDGADDSNFFLYSKLKVSKDSWNRGDTYTCMVIHEALKMKEIIIWIKLTPIPPTESRPLLGWVQHRQKRRRRTEIPRGGETCPKLPSMSMPELETESRCPACPTQCA</sequence>
<dbReference type="Ensembl" id="ENSCABT00000004789.1">
    <property type="protein sequence ID" value="ENSCABP00000004412.1"/>
    <property type="gene ID" value="ENSCABG00000003318.1"/>
</dbReference>
<organism evidence="5 6">
    <name type="scientific">Chelonoidis abingdonii</name>
    <name type="common">Abingdon island giant tortoise</name>
    <name type="synonym">Testudo abingdonii</name>
    <dbReference type="NCBI Taxonomy" id="106734"/>
    <lineage>
        <taxon>Eukaryota</taxon>
        <taxon>Metazoa</taxon>
        <taxon>Chordata</taxon>
        <taxon>Craniata</taxon>
        <taxon>Vertebrata</taxon>
        <taxon>Euteleostomi</taxon>
        <taxon>Archelosauria</taxon>
        <taxon>Testudinata</taxon>
        <taxon>Testudines</taxon>
        <taxon>Cryptodira</taxon>
        <taxon>Durocryptodira</taxon>
        <taxon>Testudinoidea</taxon>
        <taxon>Testudinidae</taxon>
        <taxon>Chelonoidis</taxon>
    </lineage>
</organism>
<feature type="signal peptide" evidence="3">
    <location>
        <begin position="1"/>
        <end position="18"/>
    </location>
</feature>
<protein>
    <recommendedName>
        <fullName evidence="4">Ig-like domain-containing protein</fullName>
    </recommendedName>
</protein>
<proteinExistence type="predicted"/>
<name>A0A8C0G931_CHEAB</name>
<reference evidence="5" key="1">
    <citation type="submission" date="2025-08" db="UniProtKB">
        <authorList>
            <consortium name="Ensembl"/>
        </authorList>
    </citation>
    <scope>IDENTIFICATION</scope>
</reference>
<feature type="region of interest" description="Disordered" evidence="2">
    <location>
        <begin position="154"/>
        <end position="178"/>
    </location>
</feature>
<evidence type="ECO:0000313" key="5">
    <source>
        <dbReference type="Ensembl" id="ENSCABP00000004412.1"/>
    </source>
</evidence>
<dbReference type="InterPro" id="IPR003597">
    <property type="entry name" value="Ig_C1-set"/>
</dbReference>
<dbReference type="SMART" id="SM00407">
    <property type="entry name" value="IGc1"/>
    <property type="match status" value="1"/>
</dbReference>
<evidence type="ECO:0000256" key="1">
    <source>
        <dbReference type="ARBA" id="ARBA00023319"/>
    </source>
</evidence>
<dbReference type="Gene3D" id="2.60.40.10">
    <property type="entry name" value="Immunoglobulins"/>
    <property type="match status" value="1"/>
</dbReference>
<dbReference type="InterPro" id="IPR007110">
    <property type="entry name" value="Ig-like_dom"/>
</dbReference>
<dbReference type="InterPro" id="IPR013783">
    <property type="entry name" value="Ig-like_fold"/>
</dbReference>
<dbReference type="CDD" id="cd05768">
    <property type="entry name" value="IgC1_CH3_IgAGD_CH4_IgAEM"/>
    <property type="match status" value="1"/>
</dbReference>
<feature type="chain" id="PRO_5034925536" description="Ig-like domain-containing protein" evidence="3">
    <location>
        <begin position="19"/>
        <end position="191"/>
    </location>
</feature>
<dbReference type="SUPFAM" id="SSF48726">
    <property type="entry name" value="Immunoglobulin"/>
    <property type="match status" value="1"/>
</dbReference>